<evidence type="ECO:0000313" key="5">
    <source>
        <dbReference type="EMBL" id="KZZ93317.1"/>
    </source>
</evidence>
<keyword evidence="4" id="KW-0560">Oxidoreductase</keyword>
<evidence type="ECO:0000256" key="4">
    <source>
        <dbReference type="ARBA" id="ARBA00023002"/>
    </source>
</evidence>
<evidence type="ECO:0000313" key="6">
    <source>
        <dbReference type="Proteomes" id="UP000078544"/>
    </source>
</evidence>
<dbReference type="STRING" id="1081109.A0A168A0K4"/>
<accession>A0A168A0K4</accession>
<dbReference type="PANTHER" id="PTHR42877:SF10">
    <property type="entry name" value="L-ORNITHINE N(5)-OXYGENASE"/>
    <property type="match status" value="1"/>
</dbReference>
<organism evidence="5 6">
    <name type="scientific">Moelleriella libera RCEF 2490</name>
    <dbReference type="NCBI Taxonomy" id="1081109"/>
    <lineage>
        <taxon>Eukaryota</taxon>
        <taxon>Fungi</taxon>
        <taxon>Dikarya</taxon>
        <taxon>Ascomycota</taxon>
        <taxon>Pezizomycotina</taxon>
        <taxon>Sordariomycetes</taxon>
        <taxon>Hypocreomycetidae</taxon>
        <taxon>Hypocreales</taxon>
        <taxon>Clavicipitaceae</taxon>
        <taxon>Moelleriella</taxon>
    </lineage>
</organism>
<sequence length="553" mass="62675">MAEPVPTFSQFACIGSGLSAIGLGATLKRWYGITDVRFFERHSDLGGTWFANKYPGGRNSSKEAILYSFSFAPNPSWSQTLAPAHEIWQYLNRVAQEYDLTRKVSFRSEVVRCEWVESTARWRMHIRDLNKGERQVHECQFLFSGTGVLTKPQPWDVPGADTFQGLLFHSAQWPADLDVTGKRVVLVGNGCSALQIVPDIVAKTRRLSQFVRSKHWILPPSSNVPNTKAWQWAARNLPGVLKFFRVAIFVRIENEVRGFFMTQASQDFRRRTEAGAIEYIKTTAPAKYHDMLIPDFALGCKRRIPDPGYCRALHAENISVSDEAIVEVVPEGVRTKDGLVTEADVIILANGFETNRNLAGIELVGRSGKTVEEHWADWGGPEAYNCCALSDFPNFFMILGPNAATGHTSAIIAAENTINYALRIIKPVLDGEARFAEVRREAEVEYSRKLQAALQKTVWQSGCKSWYFKEDETGKKWNATSYPYWQPRFWFDCFFPVYKDWEFPPTPAAGRLKASRRAYMVAKSALVFAAVLWTILRASDVRPMLWRMRSLGR</sequence>
<protein>
    <submittedName>
        <fullName evidence="5">Flavin monooxygenase-like protein</fullName>
    </submittedName>
</protein>
<gene>
    <name evidence="5" type="ORF">AAL_05702</name>
</gene>
<reference evidence="5 6" key="1">
    <citation type="journal article" date="2016" name="Genome Biol. Evol.">
        <title>Divergent and convergent evolution of fungal pathogenicity.</title>
        <authorList>
            <person name="Shang Y."/>
            <person name="Xiao G."/>
            <person name="Zheng P."/>
            <person name="Cen K."/>
            <person name="Zhan S."/>
            <person name="Wang C."/>
        </authorList>
    </citation>
    <scope>NUCLEOTIDE SEQUENCE [LARGE SCALE GENOMIC DNA]</scope>
    <source>
        <strain evidence="5 6">RCEF 2490</strain>
    </source>
</reference>
<keyword evidence="2" id="KW-0285">Flavoprotein</keyword>
<evidence type="ECO:0000256" key="2">
    <source>
        <dbReference type="ARBA" id="ARBA00022630"/>
    </source>
</evidence>
<dbReference type="GO" id="GO:0050661">
    <property type="term" value="F:NADP binding"/>
    <property type="evidence" value="ECO:0007669"/>
    <property type="project" value="InterPro"/>
</dbReference>
<keyword evidence="3" id="KW-0274">FAD</keyword>
<name>A0A168A0K4_9HYPO</name>
<comment type="similarity">
    <text evidence="1">Belongs to the FAD-binding monooxygenase family.</text>
</comment>
<evidence type="ECO:0000256" key="1">
    <source>
        <dbReference type="ARBA" id="ARBA00010139"/>
    </source>
</evidence>
<dbReference type="SUPFAM" id="SSF51905">
    <property type="entry name" value="FAD/NAD(P)-binding domain"/>
    <property type="match status" value="2"/>
</dbReference>
<keyword evidence="6" id="KW-1185">Reference proteome</keyword>
<dbReference type="InterPro" id="IPR036188">
    <property type="entry name" value="FAD/NAD-bd_sf"/>
</dbReference>
<evidence type="ECO:0000256" key="3">
    <source>
        <dbReference type="ARBA" id="ARBA00022827"/>
    </source>
</evidence>
<proteinExistence type="inferred from homology"/>
<dbReference type="GO" id="GO:0050660">
    <property type="term" value="F:flavin adenine dinucleotide binding"/>
    <property type="evidence" value="ECO:0007669"/>
    <property type="project" value="InterPro"/>
</dbReference>
<dbReference type="OrthoDB" id="74360at2759"/>
<dbReference type="Pfam" id="PF00743">
    <property type="entry name" value="FMO-like"/>
    <property type="match status" value="1"/>
</dbReference>
<dbReference type="InterPro" id="IPR051209">
    <property type="entry name" value="FAD-bind_Monooxygenase_sf"/>
</dbReference>
<dbReference type="EMBL" id="AZGY01000013">
    <property type="protein sequence ID" value="KZZ93317.1"/>
    <property type="molecule type" value="Genomic_DNA"/>
</dbReference>
<keyword evidence="5" id="KW-0503">Monooxygenase</keyword>
<dbReference type="Gene3D" id="3.50.50.60">
    <property type="entry name" value="FAD/NAD(P)-binding domain"/>
    <property type="match status" value="3"/>
</dbReference>
<dbReference type="GO" id="GO:0004499">
    <property type="term" value="F:N,N-dimethylaniline monooxygenase activity"/>
    <property type="evidence" value="ECO:0007669"/>
    <property type="project" value="InterPro"/>
</dbReference>
<dbReference type="Proteomes" id="UP000078544">
    <property type="component" value="Unassembled WGS sequence"/>
</dbReference>
<comment type="caution">
    <text evidence="5">The sequence shown here is derived from an EMBL/GenBank/DDBJ whole genome shotgun (WGS) entry which is preliminary data.</text>
</comment>
<dbReference type="InterPro" id="IPR020946">
    <property type="entry name" value="Flavin_mOase-like"/>
</dbReference>
<dbReference type="AlphaFoldDB" id="A0A168A0K4"/>
<dbReference type="PANTHER" id="PTHR42877">
    <property type="entry name" value="L-ORNITHINE N(5)-MONOOXYGENASE-RELATED"/>
    <property type="match status" value="1"/>
</dbReference>